<keyword evidence="10 13" id="KW-0472">Membrane</keyword>
<evidence type="ECO:0000256" key="2">
    <source>
        <dbReference type="ARBA" id="ARBA00011471"/>
    </source>
</evidence>
<name>A0A127F8G1_STEDE</name>
<reference evidence="15 16" key="1">
    <citation type="submission" date="2015-06" db="EMBL/GenBank/DDBJ databases">
        <title>A Comprehensive Approach to Explore the Metabolic and Phylogenetic Diversity of Bacterial Steroid Degradation in the Environment: Testosterone as an Example.</title>
        <authorList>
            <person name="Yang F.-C."/>
            <person name="Chen Y.-L."/>
            <person name="Yu C.-P."/>
            <person name="Tang S.-L."/>
            <person name="Wang P.-H."/>
            <person name="Ismail W."/>
            <person name="Wang C.-H."/>
            <person name="Yang C.-Y."/>
            <person name="Chiang Y.-R."/>
        </authorList>
    </citation>
    <scope>NUCLEOTIDE SEQUENCE [LARGE SCALE GENOMIC DNA]</scope>
    <source>
        <strain evidence="15 16">DSM 18526</strain>
    </source>
</reference>
<comment type="subunit">
    <text evidence="2">The accessory proteins ExbB and ExbD seem to form a complex with TonB.</text>
</comment>
<proteinExistence type="inferred from homology"/>
<dbReference type="STRING" id="465721.ACG33_06300"/>
<evidence type="ECO:0000256" key="11">
    <source>
        <dbReference type="ARBA" id="ARBA00024816"/>
    </source>
</evidence>
<dbReference type="AlphaFoldDB" id="A0A127F8G1"/>
<keyword evidence="7 13" id="KW-0812">Transmembrane</keyword>
<evidence type="ECO:0000256" key="12">
    <source>
        <dbReference type="RuleBase" id="RU004057"/>
    </source>
</evidence>
<feature type="transmembrane region" description="Helical" evidence="13">
    <location>
        <begin position="188"/>
        <end position="209"/>
    </location>
</feature>
<gene>
    <name evidence="15" type="ORF">ACG33_06300</name>
</gene>
<dbReference type="PATRIC" id="fig|465721.4.peg.1341"/>
<sequence>MYFYSRGHRSMAPNTESVENPFGLAQLWAQGDTVAKSTMIILLLMSLSSWYVILTKAWDQRRLRNSYKQVDKLFWSAGNLRDGVSKLTGKDNAFRMIAEDGVKAAQHHEGRLTDQIPLHEWVIVSLHRSVESVNSRLTKGMSLLATVGSTAPFVGLFGTVWGIYHALIAIALAGQASLDKISGPIGEALIMTAIGLFVAVPAVWGYNWLMDRNKDIIAKLRYFSADLHSFLVSGARVDQSAGAATGAAARSATATAARK</sequence>
<accession>A0A127F8G1</accession>
<keyword evidence="6" id="KW-0997">Cell inner membrane</keyword>
<evidence type="ECO:0000256" key="10">
    <source>
        <dbReference type="ARBA" id="ARBA00023136"/>
    </source>
</evidence>
<evidence type="ECO:0000256" key="1">
    <source>
        <dbReference type="ARBA" id="ARBA00004429"/>
    </source>
</evidence>
<evidence type="ECO:0000313" key="15">
    <source>
        <dbReference type="EMBL" id="AMN46712.1"/>
    </source>
</evidence>
<dbReference type="InterPro" id="IPR002898">
    <property type="entry name" value="MotA_ExbB_proton_chnl"/>
</dbReference>
<feature type="domain" description="MotA/TolQ/ExbB proton channel" evidence="14">
    <location>
        <begin position="114"/>
        <end position="220"/>
    </location>
</feature>
<evidence type="ECO:0000259" key="14">
    <source>
        <dbReference type="Pfam" id="PF01618"/>
    </source>
</evidence>
<dbReference type="PANTHER" id="PTHR30625">
    <property type="entry name" value="PROTEIN TOLQ"/>
    <property type="match status" value="1"/>
</dbReference>
<feature type="transmembrane region" description="Helical" evidence="13">
    <location>
        <begin position="34"/>
        <end position="54"/>
    </location>
</feature>
<evidence type="ECO:0000256" key="8">
    <source>
        <dbReference type="ARBA" id="ARBA00022927"/>
    </source>
</evidence>
<evidence type="ECO:0000256" key="4">
    <source>
        <dbReference type="ARBA" id="ARBA00022448"/>
    </source>
</evidence>
<dbReference type="KEGG" id="sdf:ACG33_06300"/>
<dbReference type="InterPro" id="IPR050790">
    <property type="entry name" value="ExbB/TolQ_transport"/>
</dbReference>
<dbReference type="Pfam" id="PF01618">
    <property type="entry name" value="MotA_ExbB"/>
    <property type="match status" value="1"/>
</dbReference>
<organism evidence="15 16">
    <name type="scientific">Steroidobacter denitrificans</name>
    <dbReference type="NCBI Taxonomy" id="465721"/>
    <lineage>
        <taxon>Bacteria</taxon>
        <taxon>Pseudomonadati</taxon>
        <taxon>Pseudomonadota</taxon>
        <taxon>Gammaproteobacteria</taxon>
        <taxon>Steroidobacterales</taxon>
        <taxon>Steroidobacteraceae</taxon>
        <taxon>Steroidobacter</taxon>
    </lineage>
</organism>
<evidence type="ECO:0000256" key="7">
    <source>
        <dbReference type="ARBA" id="ARBA00022692"/>
    </source>
</evidence>
<dbReference type="EMBL" id="CP011971">
    <property type="protein sequence ID" value="AMN46712.1"/>
    <property type="molecule type" value="Genomic_DNA"/>
</dbReference>
<protein>
    <recommendedName>
        <fullName evidence="3">Biopolymer transport protein ExbB</fullName>
    </recommendedName>
</protein>
<comment type="subcellular location">
    <subcellularLocation>
        <location evidence="1">Cell inner membrane</location>
        <topology evidence="1">Multi-pass membrane protein</topology>
    </subcellularLocation>
    <subcellularLocation>
        <location evidence="12">Membrane</location>
        <topology evidence="12">Multi-pass membrane protein</topology>
    </subcellularLocation>
</comment>
<evidence type="ECO:0000256" key="13">
    <source>
        <dbReference type="SAM" id="Phobius"/>
    </source>
</evidence>
<evidence type="ECO:0000256" key="6">
    <source>
        <dbReference type="ARBA" id="ARBA00022519"/>
    </source>
</evidence>
<dbReference type="PANTHER" id="PTHR30625:SF14">
    <property type="entry name" value="BIOPOLYMER TRANSPORT PROTEIN EXBB"/>
    <property type="match status" value="1"/>
</dbReference>
<keyword evidence="8 12" id="KW-0653">Protein transport</keyword>
<keyword evidence="4 12" id="KW-0813">Transport</keyword>
<evidence type="ECO:0000256" key="9">
    <source>
        <dbReference type="ARBA" id="ARBA00022989"/>
    </source>
</evidence>
<comment type="similarity">
    <text evidence="12">Belongs to the exbB/tolQ family.</text>
</comment>
<keyword evidence="9 13" id="KW-1133">Transmembrane helix</keyword>
<evidence type="ECO:0000256" key="3">
    <source>
        <dbReference type="ARBA" id="ARBA00022093"/>
    </source>
</evidence>
<evidence type="ECO:0000313" key="16">
    <source>
        <dbReference type="Proteomes" id="UP000070250"/>
    </source>
</evidence>
<keyword evidence="16" id="KW-1185">Reference proteome</keyword>
<comment type="function">
    <text evidence="11">Involved in the TonB-dependent energy-dependent transport of various receptor-bound substrates. Protects ExbD from proteolytic degradation and functionally stabilizes TonB.</text>
</comment>
<feature type="transmembrane region" description="Helical" evidence="13">
    <location>
        <begin position="143"/>
        <end position="168"/>
    </location>
</feature>
<evidence type="ECO:0000256" key="5">
    <source>
        <dbReference type="ARBA" id="ARBA00022475"/>
    </source>
</evidence>
<keyword evidence="5" id="KW-1003">Cell membrane</keyword>
<dbReference type="GO" id="GO:0005886">
    <property type="term" value="C:plasma membrane"/>
    <property type="evidence" value="ECO:0007669"/>
    <property type="project" value="UniProtKB-SubCell"/>
</dbReference>
<dbReference type="GO" id="GO:0017038">
    <property type="term" value="P:protein import"/>
    <property type="evidence" value="ECO:0007669"/>
    <property type="project" value="TreeGrafter"/>
</dbReference>
<dbReference type="Proteomes" id="UP000070250">
    <property type="component" value="Chromosome"/>
</dbReference>